<name>A0A3S1D307_9BACL</name>
<dbReference type="InterPro" id="IPR003439">
    <property type="entry name" value="ABC_transporter-like_ATP-bd"/>
</dbReference>
<dbReference type="FunFam" id="3.40.50.300:FF:000016">
    <property type="entry name" value="Oligopeptide ABC transporter ATP-binding component"/>
    <property type="match status" value="1"/>
</dbReference>
<keyword evidence="2" id="KW-0813">Transport</keyword>
<evidence type="ECO:0000256" key="4">
    <source>
        <dbReference type="ARBA" id="ARBA00022840"/>
    </source>
</evidence>
<dbReference type="EMBL" id="RZNX01000001">
    <property type="protein sequence ID" value="RUT35841.1"/>
    <property type="molecule type" value="Genomic_DNA"/>
</dbReference>
<sequence>MTTEVVNQESAHNAHHALPIARLDNVRTYYPIRRGVFSRTAGYVRAVDGVTLNIYPGETLGLVGESGCGKSSIGRTLLRLEDVHEGRIWFEQEEITHFSERRMKPLRTQMQLIFQDPYASLNPRQRVGELLAEPLRAHRLSVNAEIAAEVDRLLELVGLPRSSKDRFPHEFSGGQRQRIGIARALSVQPKLIVCDEPVSALDVSIQAQILNLLQDLQKELGLTYLFIAHGLGAVKYISTRIAVMYLGQIVELGDKNRLFDSPRHPYTKLLLDANPVSHPRLRVREKVVLDGEAPNPASPPRGCRFHTRCPYAQAKCREQEPQLDGSIHAAACHYPLW</sequence>
<evidence type="ECO:0000256" key="2">
    <source>
        <dbReference type="ARBA" id="ARBA00022448"/>
    </source>
</evidence>
<dbReference type="GO" id="GO:0015833">
    <property type="term" value="P:peptide transport"/>
    <property type="evidence" value="ECO:0007669"/>
    <property type="project" value="InterPro"/>
</dbReference>
<dbReference type="SUPFAM" id="SSF52540">
    <property type="entry name" value="P-loop containing nucleoside triphosphate hydrolases"/>
    <property type="match status" value="1"/>
</dbReference>
<dbReference type="GO" id="GO:0005524">
    <property type="term" value="F:ATP binding"/>
    <property type="evidence" value="ECO:0007669"/>
    <property type="project" value="UniProtKB-KW"/>
</dbReference>
<keyword evidence="7" id="KW-1185">Reference proteome</keyword>
<dbReference type="InterPro" id="IPR003593">
    <property type="entry name" value="AAA+_ATPase"/>
</dbReference>
<dbReference type="SMART" id="SM00382">
    <property type="entry name" value="AAA"/>
    <property type="match status" value="1"/>
</dbReference>
<accession>A0A3S1D307</accession>
<gene>
    <name evidence="6" type="ORF">EJP77_02170</name>
</gene>
<comment type="caution">
    <text evidence="6">The sequence shown here is derived from an EMBL/GenBank/DDBJ whole genome shotgun (WGS) entry which is preliminary data.</text>
</comment>
<dbReference type="InterPro" id="IPR027417">
    <property type="entry name" value="P-loop_NTPase"/>
</dbReference>
<dbReference type="Gene3D" id="3.40.50.300">
    <property type="entry name" value="P-loop containing nucleotide triphosphate hydrolases"/>
    <property type="match status" value="1"/>
</dbReference>
<dbReference type="PROSITE" id="PS50893">
    <property type="entry name" value="ABC_TRANSPORTER_2"/>
    <property type="match status" value="1"/>
</dbReference>
<dbReference type="OrthoDB" id="9802264at2"/>
<evidence type="ECO:0000313" key="6">
    <source>
        <dbReference type="EMBL" id="RUT35841.1"/>
    </source>
</evidence>
<protein>
    <submittedName>
        <fullName evidence="6">ABC transporter ATP-binding protein</fullName>
    </submittedName>
</protein>
<dbReference type="GO" id="GO:0016887">
    <property type="term" value="F:ATP hydrolysis activity"/>
    <property type="evidence" value="ECO:0007669"/>
    <property type="project" value="InterPro"/>
</dbReference>
<organism evidence="6 7">
    <name type="scientific">Paenibacillus zeisoli</name>
    <dbReference type="NCBI Taxonomy" id="2496267"/>
    <lineage>
        <taxon>Bacteria</taxon>
        <taxon>Bacillati</taxon>
        <taxon>Bacillota</taxon>
        <taxon>Bacilli</taxon>
        <taxon>Bacillales</taxon>
        <taxon>Paenibacillaceae</taxon>
        <taxon>Paenibacillus</taxon>
    </lineage>
</organism>
<evidence type="ECO:0000313" key="7">
    <source>
        <dbReference type="Proteomes" id="UP000272464"/>
    </source>
</evidence>
<dbReference type="NCBIfam" id="TIGR01727">
    <property type="entry name" value="oligo_HPY"/>
    <property type="match status" value="1"/>
</dbReference>
<dbReference type="CDD" id="cd03257">
    <property type="entry name" value="ABC_NikE_OppD_transporters"/>
    <property type="match status" value="1"/>
</dbReference>
<dbReference type="PANTHER" id="PTHR43776">
    <property type="entry name" value="TRANSPORT ATP-BINDING PROTEIN"/>
    <property type="match status" value="1"/>
</dbReference>
<dbReference type="PROSITE" id="PS00211">
    <property type="entry name" value="ABC_TRANSPORTER_1"/>
    <property type="match status" value="1"/>
</dbReference>
<dbReference type="InterPro" id="IPR050319">
    <property type="entry name" value="ABC_transp_ATP-bind"/>
</dbReference>
<dbReference type="RefSeq" id="WP_127197538.1">
    <property type="nucleotide sequence ID" value="NZ_RZNX01000001.1"/>
</dbReference>
<dbReference type="AlphaFoldDB" id="A0A3S1D307"/>
<proteinExistence type="inferred from homology"/>
<comment type="similarity">
    <text evidence="1">Belongs to the ABC transporter superfamily.</text>
</comment>
<evidence type="ECO:0000259" key="5">
    <source>
        <dbReference type="PROSITE" id="PS50893"/>
    </source>
</evidence>
<dbReference type="InterPro" id="IPR017871">
    <property type="entry name" value="ABC_transporter-like_CS"/>
</dbReference>
<keyword evidence="3" id="KW-0547">Nucleotide-binding</keyword>
<dbReference type="PANTHER" id="PTHR43776:SF7">
    <property type="entry name" value="D,D-DIPEPTIDE TRANSPORT ATP-BINDING PROTEIN DDPF-RELATED"/>
    <property type="match status" value="1"/>
</dbReference>
<keyword evidence="4 6" id="KW-0067">ATP-binding</keyword>
<dbReference type="InterPro" id="IPR013563">
    <property type="entry name" value="Oligopep_ABC_C"/>
</dbReference>
<dbReference type="GO" id="GO:0055085">
    <property type="term" value="P:transmembrane transport"/>
    <property type="evidence" value="ECO:0007669"/>
    <property type="project" value="UniProtKB-ARBA"/>
</dbReference>
<dbReference type="Pfam" id="PF08352">
    <property type="entry name" value="oligo_HPY"/>
    <property type="match status" value="1"/>
</dbReference>
<dbReference type="Pfam" id="PF00005">
    <property type="entry name" value="ABC_tran"/>
    <property type="match status" value="1"/>
</dbReference>
<evidence type="ECO:0000256" key="1">
    <source>
        <dbReference type="ARBA" id="ARBA00005417"/>
    </source>
</evidence>
<dbReference type="Proteomes" id="UP000272464">
    <property type="component" value="Unassembled WGS sequence"/>
</dbReference>
<feature type="domain" description="ABC transporter" evidence="5">
    <location>
        <begin position="21"/>
        <end position="271"/>
    </location>
</feature>
<reference evidence="6 7" key="1">
    <citation type="submission" date="2018-12" db="EMBL/GenBank/DDBJ databases">
        <authorList>
            <person name="Sun L."/>
            <person name="Chen Z."/>
        </authorList>
    </citation>
    <scope>NUCLEOTIDE SEQUENCE [LARGE SCALE GENOMIC DNA]</scope>
    <source>
        <strain evidence="6 7">3-5-3</strain>
    </source>
</reference>
<evidence type="ECO:0000256" key="3">
    <source>
        <dbReference type="ARBA" id="ARBA00022741"/>
    </source>
</evidence>